<dbReference type="Pfam" id="PF00355">
    <property type="entry name" value="Rieske"/>
    <property type="match status" value="1"/>
</dbReference>
<name>A0A382P497_9ZZZZ</name>
<dbReference type="InterPro" id="IPR036922">
    <property type="entry name" value="Rieske_2Fe-2S_sf"/>
</dbReference>
<feature type="non-terminal residue" evidence="7">
    <location>
        <position position="121"/>
    </location>
</feature>
<dbReference type="PROSITE" id="PS51296">
    <property type="entry name" value="RIESKE"/>
    <property type="match status" value="1"/>
</dbReference>
<keyword evidence="1" id="KW-0001">2Fe-2S</keyword>
<protein>
    <recommendedName>
        <fullName evidence="6">Rieske domain-containing protein</fullName>
    </recommendedName>
</protein>
<dbReference type="EMBL" id="UINC01104768">
    <property type="protein sequence ID" value="SVC68183.1"/>
    <property type="molecule type" value="Genomic_DNA"/>
</dbReference>
<gene>
    <name evidence="7" type="ORF">METZ01_LOCUS321037</name>
</gene>
<feature type="domain" description="Rieske" evidence="6">
    <location>
        <begin position="43"/>
        <end position="121"/>
    </location>
</feature>
<keyword evidence="4" id="KW-0408">Iron</keyword>
<dbReference type="InterPro" id="IPR015881">
    <property type="entry name" value="ARHD_Rieske_2Fe_2S"/>
</dbReference>
<keyword evidence="2" id="KW-0479">Metal-binding</keyword>
<evidence type="ECO:0000259" key="6">
    <source>
        <dbReference type="PROSITE" id="PS51296"/>
    </source>
</evidence>
<dbReference type="AlphaFoldDB" id="A0A382P497"/>
<dbReference type="Gene3D" id="3.90.380.10">
    <property type="entry name" value="Naphthalene 1,2-dioxygenase Alpha Subunit, Chain A, domain 1"/>
    <property type="match status" value="1"/>
</dbReference>
<keyword evidence="5" id="KW-0411">Iron-sulfur</keyword>
<proteinExistence type="predicted"/>
<dbReference type="GO" id="GO:0016491">
    <property type="term" value="F:oxidoreductase activity"/>
    <property type="evidence" value="ECO:0007669"/>
    <property type="project" value="UniProtKB-KW"/>
</dbReference>
<dbReference type="PANTHER" id="PTHR43756:SF5">
    <property type="entry name" value="CHOLINE MONOOXYGENASE, CHLOROPLASTIC"/>
    <property type="match status" value="1"/>
</dbReference>
<evidence type="ECO:0000256" key="2">
    <source>
        <dbReference type="ARBA" id="ARBA00022723"/>
    </source>
</evidence>
<sequence>MSELRDIKGKNRVRQTPISAERYISHEYKHREWEKIWPKMWLVAGVAQDVSEPGDFFVFSLEPESIIVSRTRNNELAAFYNVCQHRGARVLLSDRGAMDTYTCPYHGWVYGNDGHLITVPE</sequence>
<evidence type="ECO:0000256" key="1">
    <source>
        <dbReference type="ARBA" id="ARBA00022714"/>
    </source>
</evidence>
<dbReference type="CDD" id="cd03469">
    <property type="entry name" value="Rieske_RO_Alpha_N"/>
    <property type="match status" value="1"/>
</dbReference>
<dbReference type="GO" id="GO:0005506">
    <property type="term" value="F:iron ion binding"/>
    <property type="evidence" value="ECO:0007669"/>
    <property type="project" value="InterPro"/>
</dbReference>
<accession>A0A382P497</accession>
<organism evidence="7">
    <name type="scientific">marine metagenome</name>
    <dbReference type="NCBI Taxonomy" id="408172"/>
    <lineage>
        <taxon>unclassified sequences</taxon>
        <taxon>metagenomes</taxon>
        <taxon>ecological metagenomes</taxon>
    </lineage>
</organism>
<keyword evidence="3" id="KW-0560">Oxidoreductase</keyword>
<dbReference type="PANTHER" id="PTHR43756">
    <property type="entry name" value="CHOLINE MONOOXYGENASE, CHLOROPLASTIC"/>
    <property type="match status" value="1"/>
</dbReference>
<dbReference type="GO" id="GO:0051537">
    <property type="term" value="F:2 iron, 2 sulfur cluster binding"/>
    <property type="evidence" value="ECO:0007669"/>
    <property type="project" value="UniProtKB-KW"/>
</dbReference>
<evidence type="ECO:0000256" key="5">
    <source>
        <dbReference type="ARBA" id="ARBA00023014"/>
    </source>
</evidence>
<dbReference type="SUPFAM" id="SSF50022">
    <property type="entry name" value="ISP domain"/>
    <property type="match status" value="1"/>
</dbReference>
<dbReference type="PRINTS" id="PR00090">
    <property type="entry name" value="RNGDIOXGNASE"/>
</dbReference>
<dbReference type="InterPro" id="IPR017941">
    <property type="entry name" value="Rieske_2Fe-2S"/>
</dbReference>
<dbReference type="Gene3D" id="2.102.10.10">
    <property type="entry name" value="Rieske [2Fe-2S] iron-sulphur domain"/>
    <property type="match status" value="1"/>
</dbReference>
<dbReference type="InterPro" id="IPR001663">
    <property type="entry name" value="Rng_hydr_dOase-A"/>
</dbReference>
<evidence type="ECO:0000256" key="4">
    <source>
        <dbReference type="ARBA" id="ARBA00023004"/>
    </source>
</evidence>
<evidence type="ECO:0000313" key="7">
    <source>
        <dbReference type="EMBL" id="SVC68183.1"/>
    </source>
</evidence>
<evidence type="ECO:0000256" key="3">
    <source>
        <dbReference type="ARBA" id="ARBA00023002"/>
    </source>
</evidence>
<reference evidence="7" key="1">
    <citation type="submission" date="2018-05" db="EMBL/GenBank/DDBJ databases">
        <authorList>
            <person name="Lanie J.A."/>
            <person name="Ng W.-L."/>
            <person name="Kazmierczak K.M."/>
            <person name="Andrzejewski T.M."/>
            <person name="Davidsen T.M."/>
            <person name="Wayne K.J."/>
            <person name="Tettelin H."/>
            <person name="Glass J.I."/>
            <person name="Rusch D."/>
            <person name="Podicherti R."/>
            <person name="Tsui H.-C.T."/>
            <person name="Winkler M.E."/>
        </authorList>
    </citation>
    <scope>NUCLEOTIDE SEQUENCE</scope>
</reference>
<dbReference type="PROSITE" id="PS00570">
    <property type="entry name" value="RING_HYDROXYL_ALPHA"/>
    <property type="match status" value="1"/>
</dbReference>